<reference evidence="3" key="2">
    <citation type="journal article" date="2017" name="Nat. Plants">
        <title>The Aegilops tauschii genome reveals multiple impacts of transposons.</title>
        <authorList>
            <person name="Zhao G."/>
            <person name="Zou C."/>
            <person name="Li K."/>
            <person name="Wang K."/>
            <person name="Li T."/>
            <person name="Gao L."/>
            <person name="Zhang X."/>
            <person name="Wang H."/>
            <person name="Yang Z."/>
            <person name="Liu X."/>
            <person name="Jiang W."/>
            <person name="Mao L."/>
            <person name="Kong X."/>
            <person name="Jiao Y."/>
            <person name="Jia J."/>
        </authorList>
    </citation>
    <scope>NUCLEOTIDE SEQUENCE [LARGE SCALE GENOMIC DNA]</scope>
    <source>
        <strain evidence="3">cv. AL8/78</strain>
    </source>
</reference>
<feature type="region of interest" description="Disordered" evidence="1">
    <location>
        <begin position="1"/>
        <end position="30"/>
    </location>
</feature>
<dbReference type="Gramene" id="AET2Gv20946600.1">
    <property type="protein sequence ID" value="AET2Gv20946600.1"/>
    <property type="gene ID" value="AET2Gv20946600"/>
</dbReference>
<proteinExistence type="predicted"/>
<evidence type="ECO:0000313" key="3">
    <source>
        <dbReference type="Proteomes" id="UP000015105"/>
    </source>
</evidence>
<protein>
    <submittedName>
        <fullName evidence="2">Uncharacterized protein</fullName>
    </submittedName>
</protein>
<keyword evidence="3" id="KW-1185">Reference proteome</keyword>
<organism evidence="2 3">
    <name type="scientific">Aegilops tauschii subsp. strangulata</name>
    <name type="common">Goatgrass</name>
    <dbReference type="NCBI Taxonomy" id="200361"/>
    <lineage>
        <taxon>Eukaryota</taxon>
        <taxon>Viridiplantae</taxon>
        <taxon>Streptophyta</taxon>
        <taxon>Embryophyta</taxon>
        <taxon>Tracheophyta</taxon>
        <taxon>Spermatophyta</taxon>
        <taxon>Magnoliopsida</taxon>
        <taxon>Liliopsida</taxon>
        <taxon>Poales</taxon>
        <taxon>Poaceae</taxon>
        <taxon>BOP clade</taxon>
        <taxon>Pooideae</taxon>
        <taxon>Triticodae</taxon>
        <taxon>Triticeae</taxon>
        <taxon>Triticinae</taxon>
        <taxon>Aegilops</taxon>
    </lineage>
</organism>
<name>A0A453CSG6_AEGTS</name>
<reference evidence="3" key="1">
    <citation type="journal article" date="2014" name="Science">
        <title>Ancient hybridizations among the ancestral genomes of bread wheat.</title>
        <authorList>
            <consortium name="International Wheat Genome Sequencing Consortium,"/>
            <person name="Marcussen T."/>
            <person name="Sandve S.R."/>
            <person name="Heier L."/>
            <person name="Spannagl M."/>
            <person name="Pfeifer M."/>
            <person name="Jakobsen K.S."/>
            <person name="Wulff B.B."/>
            <person name="Steuernagel B."/>
            <person name="Mayer K.F."/>
            <person name="Olsen O.A."/>
        </authorList>
    </citation>
    <scope>NUCLEOTIDE SEQUENCE [LARGE SCALE GENOMIC DNA]</scope>
    <source>
        <strain evidence="3">cv. AL8/78</strain>
    </source>
</reference>
<accession>A0A453CSG6</accession>
<dbReference type="Proteomes" id="UP000015105">
    <property type="component" value="Chromosome 2D"/>
</dbReference>
<reference evidence="2" key="4">
    <citation type="submission" date="2019-03" db="UniProtKB">
        <authorList>
            <consortium name="EnsemblPlants"/>
        </authorList>
    </citation>
    <scope>IDENTIFICATION</scope>
</reference>
<evidence type="ECO:0000313" key="2">
    <source>
        <dbReference type="EnsemblPlants" id="AET2Gv20946600.1"/>
    </source>
</evidence>
<feature type="compositionally biased region" description="Low complexity" evidence="1">
    <location>
        <begin position="1"/>
        <end position="20"/>
    </location>
</feature>
<reference evidence="2" key="3">
    <citation type="journal article" date="2017" name="Nature">
        <title>Genome sequence of the progenitor of the wheat D genome Aegilops tauschii.</title>
        <authorList>
            <person name="Luo M.C."/>
            <person name="Gu Y.Q."/>
            <person name="Puiu D."/>
            <person name="Wang H."/>
            <person name="Twardziok S.O."/>
            <person name="Deal K.R."/>
            <person name="Huo N."/>
            <person name="Zhu T."/>
            <person name="Wang L."/>
            <person name="Wang Y."/>
            <person name="McGuire P.E."/>
            <person name="Liu S."/>
            <person name="Long H."/>
            <person name="Ramasamy R.K."/>
            <person name="Rodriguez J.C."/>
            <person name="Van S.L."/>
            <person name="Yuan L."/>
            <person name="Wang Z."/>
            <person name="Xia Z."/>
            <person name="Xiao L."/>
            <person name="Anderson O.D."/>
            <person name="Ouyang S."/>
            <person name="Liang Y."/>
            <person name="Zimin A.V."/>
            <person name="Pertea G."/>
            <person name="Qi P."/>
            <person name="Bennetzen J.L."/>
            <person name="Dai X."/>
            <person name="Dawson M.W."/>
            <person name="Muller H.G."/>
            <person name="Kugler K."/>
            <person name="Rivarola-Duarte L."/>
            <person name="Spannagl M."/>
            <person name="Mayer K.F.X."/>
            <person name="Lu F.H."/>
            <person name="Bevan M.W."/>
            <person name="Leroy P."/>
            <person name="Li P."/>
            <person name="You F.M."/>
            <person name="Sun Q."/>
            <person name="Liu Z."/>
            <person name="Lyons E."/>
            <person name="Wicker T."/>
            <person name="Salzberg S.L."/>
            <person name="Devos K.M."/>
            <person name="Dvorak J."/>
        </authorList>
    </citation>
    <scope>NUCLEOTIDE SEQUENCE [LARGE SCALE GENOMIC DNA]</scope>
    <source>
        <strain evidence="2">cv. AL8/78</strain>
    </source>
</reference>
<evidence type="ECO:0000256" key="1">
    <source>
        <dbReference type="SAM" id="MobiDB-lite"/>
    </source>
</evidence>
<reference evidence="2" key="5">
    <citation type="journal article" date="2021" name="G3 (Bethesda)">
        <title>Aegilops tauschii genome assembly Aet v5.0 features greater sequence contiguity and improved annotation.</title>
        <authorList>
            <person name="Wang L."/>
            <person name="Zhu T."/>
            <person name="Rodriguez J.C."/>
            <person name="Deal K.R."/>
            <person name="Dubcovsky J."/>
            <person name="McGuire P.E."/>
            <person name="Lux T."/>
            <person name="Spannagl M."/>
            <person name="Mayer K.F.X."/>
            <person name="Baldrich P."/>
            <person name="Meyers B.C."/>
            <person name="Huo N."/>
            <person name="Gu Y.Q."/>
            <person name="Zhou H."/>
            <person name="Devos K.M."/>
            <person name="Bennetzen J.L."/>
            <person name="Unver T."/>
            <person name="Budak H."/>
            <person name="Gulick P.J."/>
            <person name="Galiba G."/>
            <person name="Kalapos B."/>
            <person name="Nelson D.R."/>
            <person name="Li P."/>
            <person name="You F.M."/>
            <person name="Luo M.C."/>
            <person name="Dvorak J."/>
        </authorList>
    </citation>
    <scope>NUCLEOTIDE SEQUENCE [LARGE SCALE GENOMIC DNA]</scope>
    <source>
        <strain evidence="2">cv. AL8/78</strain>
    </source>
</reference>
<sequence length="30" mass="3198">IARVRPSSSPVPLLPSLPDLAGGWPSPHRH</sequence>
<dbReference type="EnsemblPlants" id="AET2Gv20946600.1">
    <property type="protein sequence ID" value="AET2Gv20946600.1"/>
    <property type="gene ID" value="AET2Gv20946600"/>
</dbReference>
<dbReference type="AlphaFoldDB" id="A0A453CSG6"/>